<dbReference type="NCBIfam" id="NF003454">
    <property type="entry name" value="PRK05035.1"/>
    <property type="match status" value="1"/>
</dbReference>
<comment type="cofactor">
    <cofactor evidence="8">
        <name>[4Fe-4S] cluster</name>
        <dbReference type="ChEBI" id="CHEBI:49883"/>
    </cofactor>
    <text evidence="8">Binds 2 [4Fe-4S] clusters per subunit.</text>
</comment>
<dbReference type="RefSeq" id="WP_073613512.1">
    <property type="nucleotide sequence ID" value="NZ_FRFE01000009.1"/>
</dbReference>
<feature type="binding site" evidence="8">
    <location>
        <position position="410"/>
    </location>
    <ligand>
        <name>[4Fe-4S] cluster</name>
        <dbReference type="ChEBI" id="CHEBI:49883"/>
        <label>2</label>
    </ligand>
</feature>
<feature type="binding site" evidence="8">
    <location>
        <position position="377"/>
    </location>
    <ligand>
        <name>[4Fe-4S] cluster</name>
        <dbReference type="ChEBI" id="CHEBI:49883"/>
        <label>1</label>
    </ligand>
</feature>
<dbReference type="Pfam" id="PF13375">
    <property type="entry name" value="RnfC_N"/>
    <property type="match status" value="1"/>
</dbReference>
<keyword evidence="7 8" id="KW-0411">Iron-sulfur</keyword>
<dbReference type="SUPFAM" id="SSF46548">
    <property type="entry name" value="alpha-helical ferredoxin"/>
    <property type="match status" value="1"/>
</dbReference>
<dbReference type="PANTHER" id="PTHR43034:SF2">
    <property type="entry name" value="ION-TRANSLOCATING OXIDOREDUCTASE COMPLEX SUBUNIT C"/>
    <property type="match status" value="1"/>
</dbReference>
<sequence length="439" mass="46539">MKSLLTFLKGGVHPPEAKGQTASLPIERMPVPKELEIILGQHIGAPCTPTVNKRDEVVEGAMIGEVKKGLGVPLHAPVSGKIKDIGTSAHPMRVSAPSITITVDHEAAPVQYDKTDWTTMSAQELLAKVQEGGIVGIGGAGFPTHVKLSPPKDAKIDQLLLNGAECEPYITADHRQMLEHADEVVEGARIIMKILGVSECKIGIESNKPDAIDVMGKAAAAVSGAGCNIVVQPLEVKYPQGSEKQLIQAITGRKVPAMALPSAVGVVVQNVATASAIYDAVVYGKPLYEKVVTISGKGINKPANLLVKVGTKVSDIVDYLGGVKPELAKIIMGGPMMGFAVSSLDIPITKTTSSILFLTEDEIDATPHSDCIRCGWCLDACPMGLEPKEIAIHVEANKAEDTAQFGVFDCFECGSCAYICPAKRPLVQFVRLAKMKAKR</sequence>
<evidence type="ECO:0000256" key="1">
    <source>
        <dbReference type="ARBA" id="ARBA00022448"/>
    </source>
</evidence>
<keyword evidence="1 8" id="KW-0813">Transport</keyword>
<dbReference type="OrthoDB" id="9767754at2"/>
<dbReference type="STRING" id="1121416.SAMN02745220_02220"/>
<dbReference type="SUPFAM" id="SSF142019">
    <property type="entry name" value="Nqo1 FMN-binding domain-like"/>
    <property type="match status" value="1"/>
</dbReference>
<dbReference type="Pfam" id="PF13183">
    <property type="entry name" value="Fer4_8"/>
    <property type="match status" value="1"/>
</dbReference>
<evidence type="ECO:0000256" key="5">
    <source>
        <dbReference type="ARBA" id="ARBA00022982"/>
    </source>
</evidence>
<dbReference type="PANTHER" id="PTHR43034">
    <property type="entry name" value="ION-TRANSLOCATING OXIDOREDUCTASE COMPLEX SUBUNIT C"/>
    <property type="match status" value="1"/>
</dbReference>
<dbReference type="AlphaFoldDB" id="A0A1M7Y6M3"/>
<keyword evidence="11" id="KW-1185">Reference proteome</keyword>
<keyword evidence="4 8" id="KW-0677">Repeat</keyword>
<dbReference type="Pfam" id="PF01512">
    <property type="entry name" value="Complex1_51K"/>
    <property type="match status" value="1"/>
</dbReference>
<evidence type="ECO:0000256" key="3">
    <source>
        <dbReference type="ARBA" id="ARBA00022723"/>
    </source>
</evidence>
<evidence type="ECO:0000313" key="11">
    <source>
        <dbReference type="Proteomes" id="UP000184603"/>
    </source>
</evidence>
<dbReference type="Gene3D" id="3.40.50.11540">
    <property type="entry name" value="NADH-ubiquinone oxidoreductase 51kDa subunit"/>
    <property type="match status" value="1"/>
</dbReference>
<evidence type="ECO:0000256" key="2">
    <source>
        <dbReference type="ARBA" id="ARBA00022485"/>
    </source>
</evidence>
<proteinExistence type="inferred from homology"/>
<keyword evidence="3 8" id="KW-0479">Metal-binding</keyword>
<evidence type="ECO:0000256" key="7">
    <source>
        <dbReference type="ARBA" id="ARBA00023014"/>
    </source>
</evidence>
<feature type="domain" description="4Fe-4S ferredoxin-type" evidence="9">
    <location>
        <begin position="359"/>
        <end position="390"/>
    </location>
</feature>
<dbReference type="InterPro" id="IPR017900">
    <property type="entry name" value="4Fe4S_Fe_S_CS"/>
</dbReference>
<keyword evidence="8" id="KW-1278">Translocase</keyword>
<dbReference type="InterPro" id="IPR026902">
    <property type="entry name" value="RnfC_N"/>
</dbReference>
<gene>
    <name evidence="8" type="primary">rnfC</name>
    <name evidence="10" type="ORF">SAMN02745220_02220</name>
</gene>
<reference evidence="10 11" key="1">
    <citation type="submission" date="2016-12" db="EMBL/GenBank/DDBJ databases">
        <authorList>
            <person name="Song W.-J."/>
            <person name="Kurnit D.M."/>
        </authorList>
    </citation>
    <scope>NUCLEOTIDE SEQUENCE [LARGE SCALE GENOMIC DNA]</scope>
    <source>
        <strain evidence="10 11">DSM 18488</strain>
    </source>
</reference>
<dbReference type="InterPro" id="IPR011538">
    <property type="entry name" value="Nuo51_FMN-bd"/>
</dbReference>
<dbReference type="InterPro" id="IPR037225">
    <property type="entry name" value="Nuo51_FMN-bd_sf"/>
</dbReference>
<dbReference type="GO" id="GO:0009055">
    <property type="term" value="F:electron transfer activity"/>
    <property type="evidence" value="ECO:0007669"/>
    <property type="project" value="InterPro"/>
</dbReference>
<feature type="binding site" evidence="8">
    <location>
        <position position="374"/>
    </location>
    <ligand>
        <name>[4Fe-4S] cluster</name>
        <dbReference type="ChEBI" id="CHEBI:49883"/>
        <label>1</label>
    </ligand>
</feature>
<dbReference type="PROSITE" id="PS00198">
    <property type="entry name" value="4FE4S_FER_1"/>
    <property type="match status" value="2"/>
</dbReference>
<comment type="subunit">
    <text evidence="8">The complex is composed of six subunits: RnfA, RnfB, RnfC, RnfD, RnfE and RnfG.</text>
</comment>
<evidence type="ECO:0000259" key="9">
    <source>
        <dbReference type="PROSITE" id="PS51379"/>
    </source>
</evidence>
<evidence type="ECO:0000256" key="6">
    <source>
        <dbReference type="ARBA" id="ARBA00023004"/>
    </source>
</evidence>
<comment type="function">
    <text evidence="8">Part of a membrane-bound complex that couples electron transfer with translocation of ions across the membrane.</text>
</comment>
<dbReference type="Proteomes" id="UP000184603">
    <property type="component" value="Unassembled WGS sequence"/>
</dbReference>
<feature type="binding site" evidence="8">
    <location>
        <position position="371"/>
    </location>
    <ligand>
        <name>[4Fe-4S] cluster</name>
        <dbReference type="ChEBI" id="CHEBI:49883"/>
        <label>1</label>
    </ligand>
</feature>
<dbReference type="PROSITE" id="PS51379">
    <property type="entry name" value="4FE4S_FER_2"/>
    <property type="match status" value="1"/>
</dbReference>
<dbReference type="InterPro" id="IPR010208">
    <property type="entry name" value="Ion_transpt_RnfC/RsxC"/>
</dbReference>
<dbReference type="Gene3D" id="3.30.70.20">
    <property type="match status" value="1"/>
</dbReference>
<comment type="similarity">
    <text evidence="8">Belongs to the 4Fe4S bacterial-type ferredoxin family. RnfC subfamily.</text>
</comment>
<evidence type="ECO:0000313" key="10">
    <source>
        <dbReference type="EMBL" id="SHO48250.1"/>
    </source>
</evidence>
<keyword evidence="5 8" id="KW-0249">Electron transport</keyword>
<keyword evidence="2 8" id="KW-0004">4Fe-4S</keyword>
<comment type="subcellular location">
    <subcellularLocation>
        <location evidence="8">Cell membrane</location>
        <topology evidence="8">Peripheral membrane protein</topology>
    </subcellularLocation>
</comment>
<evidence type="ECO:0000256" key="4">
    <source>
        <dbReference type="ARBA" id="ARBA00022737"/>
    </source>
</evidence>
<dbReference type="GO" id="GO:0051539">
    <property type="term" value="F:4 iron, 4 sulfur cluster binding"/>
    <property type="evidence" value="ECO:0007669"/>
    <property type="project" value="UniProtKB-KW"/>
</dbReference>
<organism evidence="10 11">
    <name type="scientific">Desulfopila aestuarii DSM 18488</name>
    <dbReference type="NCBI Taxonomy" id="1121416"/>
    <lineage>
        <taxon>Bacteria</taxon>
        <taxon>Pseudomonadati</taxon>
        <taxon>Thermodesulfobacteriota</taxon>
        <taxon>Desulfobulbia</taxon>
        <taxon>Desulfobulbales</taxon>
        <taxon>Desulfocapsaceae</taxon>
        <taxon>Desulfopila</taxon>
    </lineage>
</organism>
<keyword evidence="6 8" id="KW-0408">Iron</keyword>
<accession>A0A1M7Y6M3</accession>
<name>A0A1M7Y6M3_9BACT</name>
<feature type="binding site" evidence="8">
    <location>
        <position position="381"/>
    </location>
    <ligand>
        <name>[4Fe-4S] cluster</name>
        <dbReference type="ChEBI" id="CHEBI:49883"/>
        <label>2</label>
    </ligand>
</feature>
<dbReference type="InterPro" id="IPR019554">
    <property type="entry name" value="Soluble_ligand-bd"/>
</dbReference>
<dbReference type="EMBL" id="FRFE01000009">
    <property type="protein sequence ID" value="SHO48250.1"/>
    <property type="molecule type" value="Genomic_DNA"/>
</dbReference>
<feature type="binding site" evidence="8">
    <location>
        <position position="413"/>
    </location>
    <ligand>
        <name>[4Fe-4S] cluster</name>
        <dbReference type="ChEBI" id="CHEBI:49883"/>
        <label>2</label>
    </ligand>
</feature>
<dbReference type="Gene3D" id="3.10.20.600">
    <property type="match status" value="1"/>
</dbReference>
<feature type="binding site" evidence="8">
    <location>
        <position position="420"/>
    </location>
    <ligand>
        <name>[4Fe-4S] cluster</name>
        <dbReference type="ChEBI" id="CHEBI:49883"/>
        <label>1</label>
    </ligand>
</feature>
<dbReference type="Pfam" id="PF10531">
    <property type="entry name" value="SLBB"/>
    <property type="match status" value="1"/>
</dbReference>
<dbReference type="GO" id="GO:0022900">
    <property type="term" value="P:electron transport chain"/>
    <property type="evidence" value="ECO:0007669"/>
    <property type="project" value="UniProtKB-UniRule"/>
</dbReference>
<protein>
    <recommendedName>
        <fullName evidence="8">Ion-translocating oxidoreductase complex subunit C</fullName>
        <ecNumber evidence="8">7.-.-.-</ecNumber>
    </recommendedName>
    <alternativeName>
        <fullName evidence="8">Rnf electron transport complex subunit C</fullName>
    </alternativeName>
</protein>
<keyword evidence="8" id="KW-1003">Cell membrane</keyword>
<keyword evidence="8" id="KW-0472">Membrane</keyword>
<dbReference type="EC" id="7.-.-.-" evidence="8"/>
<evidence type="ECO:0000256" key="8">
    <source>
        <dbReference type="HAMAP-Rule" id="MF_00461"/>
    </source>
</evidence>
<dbReference type="NCBIfam" id="TIGR01945">
    <property type="entry name" value="rnfC"/>
    <property type="match status" value="1"/>
</dbReference>
<dbReference type="GO" id="GO:0005886">
    <property type="term" value="C:plasma membrane"/>
    <property type="evidence" value="ECO:0007669"/>
    <property type="project" value="UniProtKB-SubCell"/>
</dbReference>
<dbReference type="GO" id="GO:0046872">
    <property type="term" value="F:metal ion binding"/>
    <property type="evidence" value="ECO:0007669"/>
    <property type="project" value="UniProtKB-KW"/>
</dbReference>
<dbReference type="InterPro" id="IPR017896">
    <property type="entry name" value="4Fe4S_Fe-S-bd"/>
</dbReference>
<feature type="binding site" evidence="8">
    <location>
        <position position="416"/>
    </location>
    <ligand>
        <name>[4Fe-4S] cluster</name>
        <dbReference type="ChEBI" id="CHEBI:49883"/>
        <label>2</label>
    </ligand>
</feature>
<dbReference type="HAMAP" id="MF_00461">
    <property type="entry name" value="RsxC_RnfC"/>
    <property type="match status" value="1"/>
</dbReference>